<evidence type="ECO:0000313" key="3">
    <source>
        <dbReference type="EMBL" id="KAK8040691.1"/>
    </source>
</evidence>
<keyword evidence="2" id="KW-1133">Transmembrane helix</keyword>
<comment type="caution">
    <text evidence="3">The sequence shown here is derived from an EMBL/GenBank/DDBJ whole genome shotgun (WGS) entry which is preliminary data.</text>
</comment>
<dbReference type="PANTHER" id="PTHR35394:SF5">
    <property type="entry name" value="DUF3176 DOMAIN-CONTAINING PROTEIN"/>
    <property type="match status" value="1"/>
</dbReference>
<gene>
    <name evidence="3" type="ORF">PG991_000479</name>
</gene>
<reference evidence="3 4" key="1">
    <citation type="submission" date="2023-01" db="EMBL/GenBank/DDBJ databases">
        <title>Analysis of 21 Apiospora genomes using comparative genomics revels a genus with tremendous synthesis potential of carbohydrate active enzymes and secondary metabolites.</title>
        <authorList>
            <person name="Sorensen T."/>
        </authorList>
    </citation>
    <scope>NUCLEOTIDE SEQUENCE [LARGE SCALE GENOMIC DNA]</scope>
    <source>
        <strain evidence="3 4">CBS 20057</strain>
    </source>
</reference>
<evidence type="ECO:0008006" key="5">
    <source>
        <dbReference type="Google" id="ProtNLM"/>
    </source>
</evidence>
<sequence>MINNSESSSFAQSYRSQDSIAHLLVTDDNVHRDDSGSETNPVTRGHNDDTSKRETLLPKPKSMVKEGDHVYKLWLWEFLSVLVSLGCMVAIVVIAVISNQTPLAEWTPPIGINTVVSVLVTVSKAAMLLPISECISQIKWLYLTRQDRRLDSLSAFDDASKGPWGAMLFLRPSNVTSWPLLATLGAFLTLVAMGMDPFAQQTVTIRTVRVEHEAGSTISVVSSFDTGEPLWNSIPPGDDFQPTFIASRLQRAFVNGVYDLGSNFQYTCPSGNCTWPHFTSLAMCSSCRNVTDKTRVVAHQKVDHGGNLKENQSLDATFTTPGGLVLAISATEDTKTEVAGSAILDYYNITKVTEKLVSLAVVQLKNSYIGGNKTANEQPSGVWTATECALSWCAKTYGGVVISEGKLLPSYNITEMPLRPRSTMNSTRGPENQIMWNLVPRIDGNTEAGTDAFSPLQNGSFTVVYRDHDILSKLMRKMFSFDKRSGFADSSIGSVLGHGTNASELVFNMTESMTNAIRSGPGFITAEGTAWREEAEIHIEWSWLILPLAFVLSGTALFAATVVVSSCQYPGQPLWKSSMWPLVFQGLDEWSVEERCAREDGSLREVKEMEEMAKAMRVTLQQNGSGAQKLKRAWYTHPLSSLHPQIHNRPHQPSLHASSPAPLLQAQERQHKVKMDHNPSGAQPAPARDLSEYDSLLEAIAEASQNLPSPAKRVVDVLTDYIKVSAAGDRTKFQNYHEFSLKPSEFNAMVHAGSLAGILRTYTHTCSYFPSLDRFTVFLYDPGYIYSSPPVIIAYRVKGLLQEALDAVASQSATPAHFVNASFGVGHSEEKGFENDGVQTTSMVNPSGVVTCSLPSPEQDFSVPFPVCRVHCGWSFPTCIDQFKAAMIEHSGQPRVTVLVNLAFNDRAPWPEDAISLDILHMSMEAGVPVVRHDVRGVDVRAQDPSATVGLCLSDFDEALPKQCVELRYGDLITAVDSSIHMHCYHDARYQFGVDDHTGGN</sequence>
<protein>
    <recommendedName>
        <fullName evidence="5">C2H2-type domain-containing protein</fullName>
    </recommendedName>
</protein>
<dbReference type="EMBL" id="JAQQWI010000001">
    <property type="protein sequence ID" value="KAK8040691.1"/>
    <property type="molecule type" value="Genomic_DNA"/>
</dbReference>
<dbReference type="Pfam" id="PF11374">
    <property type="entry name" value="DUF3176"/>
    <property type="match status" value="1"/>
</dbReference>
<evidence type="ECO:0000313" key="4">
    <source>
        <dbReference type="Proteomes" id="UP001396898"/>
    </source>
</evidence>
<feature type="compositionally biased region" description="Basic and acidic residues" evidence="1">
    <location>
        <begin position="668"/>
        <end position="677"/>
    </location>
</feature>
<organism evidence="3 4">
    <name type="scientific">Apiospora marii</name>
    <dbReference type="NCBI Taxonomy" id="335849"/>
    <lineage>
        <taxon>Eukaryota</taxon>
        <taxon>Fungi</taxon>
        <taxon>Dikarya</taxon>
        <taxon>Ascomycota</taxon>
        <taxon>Pezizomycotina</taxon>
        <taxon>Sordariomycetes</taxon>
        <taxon>Xylariomycetidae</taxon>
        <taxon>Amphisphaeriales</taxon>
        <taxon>Apiosporaceae</taxon>
        <taxon>Apiospora</taxon>
    </lineage>
</organism>
<name>A0ABR1T283_9PEZI</name>
<evidence type="ECO:0000256" key="1">
    <source>
        <dbReference type="SAM" id="MobiDB-lite"/>
    </source>
</evidence>
<keyword evidence="4" id="KW-1185">Reference proteome</keyword>
<feature type="transmembrane region" description="Helical" evidence="2">
    <location>
        <begin position="110"/>
        <end position="131"/>
    </location>
</feature>
<keyword evidence="2" id="KW-0472">Membrane</keyword>
<evidence type="ECO:0000256" key="2">
    <source>
        <dbReference type="SAM" id="Phobius"/>
    </source>
</evidence>
<dbReference type="InterPro" id="IPR021514">
    <property type="entry name" value="DUF3176"/>
</dbReference>
<feature type="transmembrane region" description="Helical" evidence="2">
    <location>
        <begin position="73"/>
        <end position="98"/>
    </location>
</feature>
<dbReference type="Proteomes" id="UP001396898">
    <property type="component" value="Unassembled WGS sequence"/>
</dbReference>
<feature type="compositionally biased region" description="Basic and acidic residues" evidence="1">
    <location>
        <begin position="45"/>
        <end position="56"/>
    </location>
</feature>
<feature type="transmembrane region" description="Helical" evidence="2">
    <location>
        <begin position="178"/>
        <end position="199"/>
    </location>
</feature>
<dbReference type="PANTHER" id="PTHR35394">
    <property type="entry name" value="DUF3176 DOMAIN-CONTAINING PROTEIN"/>
    <property type="match status" value="1"/>
</dbReference>
<proteinExistence type="predicted"/>
<accession>A0ABR1T283</accession>
<feature type="region of interest" description="Disordered" evidence="1">
    <location>
        <begin position="668"/>
        <end position="688"/>
    </location>
</feature>
<keyword evidence="2" id="KW-0812">Transmembrane</keyword>
<feature type="region of interest" description="Disordered" evidence="1">
    <location>
        <begin position="30"/>
        <end position="59"/>
    </location>
</feature>